<evidence type="ECO:0000313" key="2">
    <source>
        <dbReference type="Proteomes" id="UP000887572"/>
    </source>
</evidence>
<evidence type="ECO:0000256" key="1">
    <source>
        <dbReference type="SAM" id="MobiDB-lite"/>
    </source>
</evidence>
<keyword evidence="2" id="KW-1185">Reference proteome</keyword>
<accession>A0A914HTX3</accession>
<reference evidence="3" key="1">
    <citation type="submission" date="2022-11" db="UniProtKB">
        <authorList>
            <consortium name="WormBaseParasite"/>
        </authorList>
    </citation>
    <scope>IDENTIFICATION</scope>
</reference>
<dbReference type="Proteomes" id="UP000887572">
    <property type="component" value="Unplaced"/>
</dbReference>
<dbReference type="WBParaSite" id="Gr19_v10_g4430.t1">
    <property type="protein sequence ID" value="Gr19_v10_g4430.t1"/>
    <property type="gene ID" value="Gr19_v10_g4430"/>
</dbReference>
<protein>
    <submittedName>
        <fullName evidence="3">Uncharacterized protein</fullName>
    </submittedName>
</protein>
<evidence type="ECO:0000313" key="3">
    <source>
        <dbReference type="WBParaSite" id="Gr19_v10_g4430.t1"/>
    </source>
</evidence>
<organism evidence="2 3">
    <name type="scientific">Globodera rostochiensis</name>
    <name type="common">Golden nematode worm</name>
    <name type="synonym">Heterodera rostochiensis</name>
    <dbReference type="NCBI Taxonomy" id="31243"/>
    <lineage>
        <taxon>Eukaryota</taxon>
        <taxon>Metazoa</taxon>
        <taxon>Ecdysozoa</taxon>
        <taxon>Nematoda</taxon>
        <taxon>Chromadorea</taxon>
        <taxon>Rhabditida</taxon>
        <taxon>Tylenchina</taxon>
        <taxon>Tylenchomorpha</taxon>
        <taxon>Tylenchoidea</taxon>
        <taxon>Heteroderidae</taxon>
        <taxon>Heteroderinae</taxon>
        <taxon>Globodera</taxon>
    </lineage>
</organism>
<dbReference type="AlphaFoldDB" id="A0A914HTX3"/>
<proteinExistence type="predicted"/>
<feature type="region of interest" description="Disordered" evidence="1">
    <location>
        <begin position="63"/>
        <end position="84"/>
    </location>
</feature>
<sequence length="124" mass="13832">MSNTHHFDFSIHHGGGVAADQSDVHQQTFCSLYQSFSNEVGSTFGHKTVNNNNNNSKMLSVLSPNSFDGMGGPVPRAQKKPQDSREFWEELERVERAAASPYQDDSHAFDQLHQFPGVVTHEVD</sequence>
<name>A0A914HTX3_GLORO</name>